<dbReference type="Pfam" id="PF02518">
    <property type="entry name" value="HATPase_c"/>
    <property type="match status" value="1"/>
</dbReference>
<evidence type="ECO:0000256" key="7">
    <source>
        <dbReference type="PROSITE-ProRule" id="PRU00339"/>
    </source>
</evidence>
<dbReference type="SMART" id="SM00388">
    <property type="entry name" value="HisKA"/>
    <property type="match status" value="1"/>
</dbReference>
<dbReference type="AlphaFoldDB" id="A0A0L8V2S8"/>
<dbReference type="SMART" id="SM00028">
    <property type="entry name" value="TPR"/>
    <property type="match status" value="6"/>
</dbReference>
<dbReference type="PROSITE" id="PS50005">
    <property type="entry name" value="TPR"/>
    <property type="match status" value="5"/>
</dbReference>
<evidence type="ECO:0000313" key="12">
    <source>
        <dbReference type="Proteomes" id="UP000036958"/>
    </source>
</evidence>
<dbReference type="InterPro" id="IPR005467">
    <property type="entry name" value="His_kinase_dom"/>
</dbReference>
<keyword evidence="7" id="KW-0802">TPR repeat</keyword>
<dbReference type="STRING" id="1409788.NC99_45510"/>
<evidence type="ECO:0000256" key="4">
    <source>
        <dbReference type="ARBA" id="ARBA00022679"/>
    </source>
</evidence>
<dbReference type="Gene3D" id="1.25.40.10">
    <property type="entry name" value="Tetratricopeptide repeat domain"/>
    <property type="match status" value="2"/>
</dbReference>
<dbReference type="InterPro" id="IPR050736">
    <property type="entry name" value="Sensor_HK_Regulatory"/>
</dbReference>
<proteinExistence type="predicted"/>
<evidence type="ECO:0000313" key="11">
    <source>
        <dbReference type="EMBL" id="KOH42658.1"/>
    </source>
</evidence>
<comment type="caution">
    <text evidence="11">The sequence shown here is derived from an EMBL/GenBank/DDBJ whole genome shotgun (WGS) entry which is preliminary data.</text>
</comment>
<dbReference type="GO" id="GO:0000155">
    <property type="term" value="F:phosphorelay sensor kinase activity"/>
    <property type="evidence" value="ECO:0007669"/>
    <property type="project" value="InterPro"/>
</dbReference>
<name>A0A0L8V2S8_9BACT</name>
<keyword evidence="3" id="KW-0597">Phosphoprotein</keyword>
<reference evidence="12" key="1">
    <citation type="submission" date="2015-07" db="EMBL/GenBank/DDBJ databases">
        <title>Genome sequencing of Sunxiuqinia dokdonensis strain SK.</title>
        <authorList>
            <person name="Ahn S."/>
            <person name="Kim B.-C."/>
        </authorList>
    </citation>
    <scope>NUCLEOTIDE SEQUENCE [LARGE SCALE GENOMIC DNA]</scope>
    <source>
        <strain evidence="12">SK</strain>
    </source>
</reference>
<dbReference type="InterPro" id="IPR003594">
    <property type="entry name" value="HATPase_dom"/>
</dbReference>
<keyword evidence="9" id="KW-1133">Transmembrane helix</keyword>
<feature type="transmembrane region" description="Helical" evidence="9">
    <location>
        <begin position="354"/>
        <end position="374"/>
    </location>
</feature>
<dbReference type="InterPro" id="IPR011990">
    <property type="entry name" value="TPR-like_helical_dom_sf"/>
</dbReference>
<dbReference type="InterPro" id="IPR036890">
    <property type="entry name" value="HATPase_C_sf"/>
</dbReference>
<keyword evidence="12" id="KW-1185">Reference proteome</keyword>
<dbReference type="Gene3D" id="3.30.565.10">
    <property type="entry name" value="Histidine kinase-like ATPase, C-terminal domain"/>
    <property type="match status" value="1"/>
</dbReference>
<evidence type="ECO:0000256" key="5">
    <source>
        <dbReference type="ARBA" id="ARBA00022777"/>
    </source>
</evidence>
<gene>
    <name evidence="11" type="ORF">NC99_45510</name>
</gene>
<dbReference type="Proteomes" id="UP000036958">
    <property type="component" value="Unassembled WGS sequence"/>
</dbReference>
<evidence type="ECO:0000259" key="10">
    <source>
        <dbReference type="PROSITE" id="PS50109"/>
    </source>
</evidence>
<keyword evidence="9" id="KW-0812">Transmembrane</keyword>
<keyword evidence="6" id="KW-0902">Two-component regulatory system</keyword>
<feature type="repeat" description="TPR" evidence="7">
    <location>
        <begin position="74"/>
        <end position="107"/>
    </location>
</feature>
<dbReference type="SUPFAM" id="SSF55874">
    <property type="entry name" value="ATPase domain of HSP90 chaperone/DNA topoisomerase II/histidine kinase"/>
    <property type="match status" value="1"/>
</dbReference>
<comment type="catalytic activity">
    <reaction evidence="1">
        <text>ATP + protein L-histidine = ADP + protein N-phospho-L-histidine.</text>
        <dbReference type="EC" id="2.7.13.3"/>
    </reaction>
</comment>
<dbReference type="InterPro" id="IPR019734">
    <property type="entry name" value="TPR_rpt"/>
</dbReference>
<feature type="domain" description="Histidine kinase" evidence="10">
    <location>
        <begin position="404"/>
        <end position="622"/>
    </location>
</feature>
<dbReference type="SMART" id="SM00387">
    <property type="entry name" value="HATPase_c"/>
    <property type="match status" value="1"/>
</dbReference>
<keyword evidence="4 11" id="KW-0808">Transferase</keyword>
<evidence type="ECO:0000256" key="2">
    <source>
        <dbReference type="ARBA" id="ARBA00012438"/>
    </source>
</evidence>
<dbReference type="InterPro" id="IPR036097">
    <property type="entry name" value="HisK_dim/P_sf"/>
</dbReference>
<protein>
    <recommendedName>
        <fullName evidence="2">histidine kinase</fullName>
        <ecNumber evidence="2">2.7.13.3</ecNumber>
    </recommendedName>
</protein>
<keyword evidence="8" id="KW-0175">Coiled coil</keyword>
<feature type="repeat" description="TPR" evidence="7">
    <location>
        <begin position="154"/>
        <end position="187"/>
    </location>
</feature>
<dbReference type="InterPro" id="IPR003661">
    <property type="entry name" value="HisK_dim/P_dom"/>
</dbReference>
<feature type="repeat" description="TPR" evidence="7">
    <location>
        <begin position="234"/>
        <end position="267"/>
    </location>
</feature>
<accession>A0A0L8V2S8</accession>
<evidence type="ECO:0000256" key="6">
    <source>
        <dbReference type="ARBA" id="ARBA00023012"/>
    </source>
</evidence>
<dbReference type="SUPFAM" id="SSF47384">
    <property type="entry name" value="Homodimeric domain of signal transducing histidine kinase"/>
    <property type="match status" value="1"/>
</dbReference>
<evidence type="ECO:0000256" key="9">
    <source>
        <dbReference type="SAM" id="Phobius"/>
    </source>
</evidence>
<keyword evidence="5 11" id="KW-0418">Kinase</keyword>
<dbReference type="PANTHER" id="PTHR43711">
    <property type="entry name" value="TWO-COMPONENT HISTIDINE KINASE"/>
    <property type="match status" value="1"/>
</dbReference>
<evidence type="ECO:0000256" key="3">
    <source>
        <dbReference type="ARBA" id="ARBA00022553"/>
    </source>
</evidence>
<dbReference type="SUPFAM" id="SSF48452">
    <property type="entry name" value="TPR-like"/>
    <property type="match status" value="2"/>
</dbReference>
<dbReference type="PRINTS" id="PR00344">
    <property type="entry name" value="BCTRLSENSOR"/>
</dbReference>
<evidence type="ECO:0000256" key="8">
    <source>
        <dbReference type="SAM" id="Coils"/>
    </source>
</evidence>
<dbReference type="PANTHER" id="PTHR43711:SF31">
    <property type="entry name" value="HISTIDINE KINASE"/>
    <property type="match status" value="1"/>
</dbReference>
<keyword evidence="9" id="KW-0472">Membrane</keyword>
<feature type="repeat" description="TPR" evidence="7">
    <location>
        <begin position="194"/>
        <end position="227"/>
    </location>
</feature>
<evidence type="ECO:0000256" key="1">
    <source>
        <dbReference type="ARBA" id="ARBA00000085"/>
    </source>
</evidence>
<dbReference type="Pfam" id="PF13424">
    <property type="entry name" value="TPR_12"/>
    <property type="match status" value="3"/>
</dbReference>
<dbReference type="Gene3D" id="1.10.287.130">
    <property type="match status" value="1"/>
</dbReference>
<feature type="repeat" description="TPR" evidence="7">
    <location>
        <begin position="114"/>
        <end position="147"/>
    </location>
</feature>
<dbReference type="CDD" id="cd00082">
    <property type="entry name" value="HisKA"/>
    <property type="match status" value="1"/>
</dbReference>
<dbReference type="EMBL" id="LGIA01000217">
    <property type="protein sequence ID" value="KOH42658.1"/>
    <property type="molecule type" value="Genomic_DNA"/>
</dbReference>
<dbReference type="EC" id="2.7.13.3" evidence="2"/>
<feature type="coiled-coil region" evidence="8">
    <location>
        <begin position="309"/>
        <end position="345"/>
    </location>
</feature>
<dbReference type="InterPro" id="IPR004358">
    <property type="entry name" value="Sig_transdc_His_kin-like_C"/>
</dbReference>
<organism evidence="11 12">
    <name type="scientific">Sunxiuqinia dokdonensis</name>
    <dbReference type="NCBI Taxonomy" id="1409788"/>
    <lineage>
        <taxon>Bacteria</taxon>
        <taxon>Pseudomonadati</taxon>
        <taxon>Bacteroidota</taxon>
        <taxon>Bacteroidia</taxon>
        <taxon>Marinilabiliales</taxon>
        <taxon>Prolixibacteraceae</taxon>
        <taxon>Sunxiuqinia</taxon>
    </lineage>
</organism>
<dbReference type="Pfam" id="PF00512">
    <property type="entry name" value="HisKA"/>
    <property type="match status" value="1"/>
</dbReference>
<sequence length="627" mass="72220">MVLFFVTLGSVFAQTTKLDSLKAVLKENKTNRLALLIDISDQYLDSINYHDFVLSCLQEALDSATSQKNDSLVVNIYNYLGLANYNIGDFERATDHFYKGLNLLDKKPNTRQTAKLYNNLGMIFDEMEDFDRALSFYAESYRIDSLSNNEQGLIGSHLNLGISYQNLKKYELARKNYDRAYQLAEKLNDSSSMVHVLNNQGTLAYDLKNYDESLAYYQQALDLYEKAGDLGGVAFAKNNMGLVYLDQKQYPKALAYFHEALEIAAKLNLYAFQGDIYGNLSIYYEEVQDYKNAFDYYSKYNEVYDSLSSERQDHMIRKLEAQYQAEKKQREILELQQENRLQRQLLSSTKNMQVYLYVILFLVIPFLIVLFVLLRKEKLLARELHEKTRELKKLNVAKDRFFSIIAHDLKNPFNALVSYTSLLRSDFDSFTKEELSQIITDLNDATEQGFALLENLLYWTRSQTNRIKVYKTFFNLKRIVDNVVSLANPNLAAKSQTIEVDIDHELMVFADKDMIATVIRNLVFNSIKFSYPNTVIRIEGKKIGQSIQISVIDQGVGIDAEKQHNFFNYEENTTTAGTAGETGSGLGLVICREFVEKNDGLIWVESEEGQGATFRFTIPYIEPEEKH</sequence>
<dbReference type="PROSITE" id="PS50109">
    <property type="entry name" value="HIS_KIN"/>
    <property type="match status" value="1"/>
</dbReference>